<evidence type="ECO:0000256" key="1">
    <source>
        <dbReference type="SAM" id="MobiDB-lite"/>
    </source>
</evidence>
<dbReference type="Proteomes" id="UP000001351">
    <property type="component" value="Chromosome"/>
</dbReference>
<feature type="compositionally biased region" description="Polar residues" evidence="1">
    <location>
        <begin position="58"/>
        <end position="73"/>
    </location>
</feature>
<dbReference type="STRING" id="378806.STAUR_5711"/>
<protein>
    <submittedName>
        <fullName evidence="3">Uncharacterized protein</fullName>
    </submittedName>
</protein>
<reference evidence="2 4" key="2">
    <citation type="journal article" date="2011" name="Mol. Biol. Evol.">
        <title>Comparative genomic analysis of fruiting body formation in Myxococcales.</title>
        <authorList>
            <person name="Huntley S."/>
            <person name="Hamann N."/>
            <person name="Wegener-Feldbrugge S."/>
            <person name="Treuner-Lange A."/>
            <person name="Kube M."/>
            <person name="Reinhardt R."/>
            <person name="Klages S."/>
            <person name="Muller R."/>
            <person name="Ronning C.M."/>
            <person name="Nierman W.C."/>
            <person name="Sogaard-Andersen L."/>
        </authorList>
    </citation>
    <scope>NUCLEOTIDE SEQUENCE [LARGE SCALE GENOMIC DNA]</scope>
    <source>
        <strain evidence="2 4">DW4/3-1</strain>
    </source>
</reference>
<evidence type="ECO:0000313" key="4">
    <source>
        <dbReference type="Proteomes" id="UP000001351"/>
    </source>
</evidence>
<gene>
    <name evidence="2" type="ordered locus">STAUR_5711</name>
    <name evidence="3" type="ORF">STIAU_5298</name>
</gene>
<dbReference type="HOGENOM" id="CLU_482242_0_0_7"/>
<proteinExistence type="predicted"/>
<keyword evidence="4" id="KW-1185">Reference proteome</keyword>
<organism evidence="3 5">
    <name type="scientific">Stigmatella aurantiaca (strain DW4/3-1)</name>
    <dbReference type="NCBI Taxonomy" id="378806"/>
    <lineage>
        <taxon>Bacteria</taxon>
        <taxon>Pseudomonadati</taxon>
        <taxon>Myxococcota</taxon>
        <taxon>Myxococcia</taxon>
        <taxon>Myxococcales</taxon>
        <taxon>Cystobacterineae</taxon>
        <taxon>Archangiaceae</taxon>
        <taxon>Stigmatella</taxon>
    </lineage>
</organism>
<sequence>MTINRPNRKSQGVPPQQPVETKSGDSPTPQSTLPTPEAQPLLPSQADTFQPTALEPQQALSLPSTPSAPQQVDPNGRAEDARTGAEAAARLLVPDNYPTAEWESIRGSDFLSTVAQHQDDPAFLADLYKALGPANTAKMLENAERAATTREELDTAARSLGTAFASGQFSVAEQRMFGEQAARDVSTALSVAQVLGSPASAPGVDEMRRGFLDVAMKPGKALGTGREAGKWARAAGEALAGDTSGRAMREYVGRMTEGERTGFFEKGIRQGPSWGDRSLEMPYNGLEEVMRQASLEGLLPASLEPLRVPNDAELIGRLNALRGEKLTPEQEADIRDLSSPEERRMFLATVRQLEAVKAGSLTPSQYMTNVMQAAADIAGTDGKQFAHLVHFAFNEPLNTYVNERVRGILGGGNIPAGSLLETTFKELDGDRNSAKGGFNPNITDTDPSSTVTHHFAEFLAVGSSTTFNVSPLDAFDNPAVEHIDDKTINPGDVRSGYFGVMLGNALKGGKVTPQQAVDLYRWAYTQPPSTMQPPPWGTQDTGTYLDPSKDYDITQWMQMYAEAAQ</sequence>
<evidence type="ECO:0000313" key="3">
    <source>
        <dbReference type="EMBL" id="EAU66186.1"/>
    </source>
</evidence>
<evidence type="ECO:0000313" key="5">
    <source>
        <dbReference type="Proteomes" id="UP000032702"/>
    </source>
</evidence>
<dbReference type="AlphaFoldDB" id="Q090M1"/>
<evidence type="ECO:0000313" key="2">
    <source>
        <dbReference type="EMBL" id="ADO73473.1"/>
    </source>
</evidence>
<accession>Q090M1</accession>
<dbReference type="EMBL" id="AAMD01000062">
    <property type="protein sequence ID" value="EAU66186.1"/>
    <property type="molecule type" value="Genomic_DNA"/>
</dbReference>
<name>Q090M1_STIAD</name>
<dbReference type="RefSeq" id="WP_002614292.1">
    <property type="nucleotide sequence ID" value="NC_014623.1"/>
</dbReference>
<dbReference type="KEGG" id="sur:STAUR_5711"/>
<dbReference type="Proteomes" id="UP000032702">
    <property type="component" value="Unassembled WGS sequence"/>
</dbReference>
<reference evidence="3 5" key="1">
    <citation type="submission" date="2006-04" db="EMBL/GenBank/DDBJ databases">
        <authorList>
            <person name="Nierman W.C."/>
        </authorList>
    </citation>
    <scope>NUCLEOTIDE SEQUENCE [LARGE SCALE GENOMIC DNA]</scope>
    <source>
        <strain evidence="3 5">DW4/3-1</strain>
    </source>
</reference>
<feature type="compositionally biased region" description="Polar residues" evidence="1">
    <location>
        <begin position="1"/>
        <end position="34"/>
    </location>
</feature>
<feature type="region of interest" description="Disordered" evidence="1">
    <location>
        <begin position="1"/>
        <end position="83"/>
    </location>
</feature>
<dbReference type="EMBL" id="CP002271">
    <property type="protein sequence ID" value="ADO73473.1"/>
    <property type="molecule type" value="Genomic_DNA"/>
</dbReference>